<sequence>MRKKFWICHQVILLLRATLWTMMFRSDFRYALPCLVAFTAMAPANPIDVGQVMGFTPGIRGAVELVFQSEVGKYYQVQISSDLATWDNEGYSVKGTGGQISVLARTRGLPNAYYRLRDDGDVGNVAPVGPPGPAGSDATVTASNLLSALQALNAVQAGQVRDAIRAADVLDPASGARLLNTPHALAKSITGAPLRIATIGDSMTTGINLGPLMAKRGFIGLTVEASLATGTVTDVRNDFQSWVNGEYQRFAPGSSGEFVPNGRLGPGGYTQGNKAAIIYIARPGAGTFRLQSKTSTGTISVLDGMIDASKDGSGNPVSVPTGVVKEYDLATSNYPSFRLMVDGVVGGDVDVICGAVFPTIGGGVTEIRTLFASRGGLEITDSLKTRPEILAPIWRWLAPDLVFSLWADEGPNWQSGGNWRTYYDRLKSAHADCDFVQVSRNPASGEDQLVADQVTAQREWAAEAGECFIDTNALFGSGFAAANAMGVMADVVHLNTEGVIRRNHHIWSILPLGDVHLGAAGAGGIFQASAEPTATPAWIFDNPLSLSKGLRIQDSPFTNHLDFWNIESLSKVMTFKREGATLFSLSGAQDGTAGFYPGFNGTYLGNPSLRWRIFGTSASQSIVTKTTTYQPGHNDYTMLGDASGGSFSFMLPAAGATGVPGRIYVFKKIDPSSNAVIIDGAGSETIDGSPTISLGGQWDRAQIQSDGTAWFRID</sequence>
<evidence type="ECO:0008006" key="3">
    <source>
        <dbReference type="Google" id="ProtNLM"/>
    </source>
</evidence>
<name>A0ABT3FTM4_9BACT</name>
<accession>A0ABT3FTM4</accession>
<organism evidence="1 2">
    <name type="scientific">Luteolibacter flavescens</name>
    <dbReference type="NCBI Taxonomy" id="1859460"/>
    <lineage>
        <taxon>Bacteria</taxon>
        <taxon>Pseudomonadati</taxon>
        <taxon>Verrucomicrobiota</taxon>
        <taxon>Verrucomicrobiia</taxon>
        <taxon>Verrucomicrobiales</taxon>
        <taxon>Verrucomicrobiaceae</taxon>
        <taxon>Luteolibacter</taxon>
    </lineage>
</organism>
<reference evidence="1 2" key="1">
    <citation type="submission" date="2022-10" db="EMBL/GenBank/DDBJ databases">
        <title>Luteolibacter flavescens strain MCCC 1K03193, whole genome shotgun sequencing project.</title>
        <authorList>
            <person name="Zhao G."/>
            <person name="Shen L."/>
        </authorList>
    </citation>
    <scope>NUCLEOTIDE SEQUENCE [LARGE SCALE GENOMIC DNA]</scope>
    <source>
        <strain evidence="1 2">MCCC 1K03193</strain>
    </source>
</reference>
<evidence type="ECO:0000313" key="2">
    <source>
        <dbReference type="Proteomes" id="UP001207930"/>
    </source>
</evidence>
<gene>
    <name evidence="1" type="ORF">OKA04_19495</name>
</gene>
<dbReference type="Proteomes" id="UP001207930">
    <property type="component" value="Unassembled WGS sequence"/>
</dbReference>
<dbReference type="SUPFAM" id="SSF52266">
    <property type="entry name" value="SGNH hydrolase"/>
    <property type="match status" value="1"/>
</dbReference>
<protein>
    <recommendedName>
        <fullName evidence="3">SGNH hydrolase-type esterase domain-containing protein</fullName>
    </recommendedName>
</protein>
<dbReference type="EMBL" id="JAPDDS010000013">
    <property type="protein sequence ID" value="MCW1886933.1"/>
    <property type="molecule type" value="Genomic_DNA"/>
</dbReference>
<keyword evidence="2" id="KW-1185">Reference proteome</keyword>
<dbReference type="RefSeq" id="WP_264502888.1">
    <property type="nucleotide sequence ID" value="NZ_JAPDDS010000013.1"/>
</dbReference>
<proteinExistence type="predicted"/>
<comment type="caution">
    <text evidence="1">The sequence shown here is derived from an EMBL/GenBank/DDBJ whole genome shotgun (WGS) entry which is preliminary data.</text>
</comment>
<evidence type="ECO:0000313" key="1">
    <source>
        <dbReference type="EMBL" id="MCW1886933.1"/>
    </source>
</evidence>